<keyword evidence="1" id="KW-0812">Transmembrane</keyword>
<name>A0A9X3MQ60_9ACTN</name>
<dbReference type="RefSeq" id="WP_270039182.1">
    <property type="nucleotide sequence ID" value="NZ_JAPDOD010000005.1"/>
</dbReference>
<organism evidence="2 3">
    <name type="scientific">Solirubrobacter ginsenosidimutans</name>
    <dbReference type="NCBI Taxonomy" id="490573"/>
    <lineage>
        <taxon>Bacteria</taxon>
        <taxon>Bacillati</taxon>
        <taxon>Actinomycetota</taxon>
        <taxon>Thermoleophilia</taxon>
        <taxon>Solirubrobacterales</taxon>
        <taxon>Solirubrobacteraceae</taxon>
        <taxon>Solirubrobacter</taxon>
    </lineage>
</organism>
<dbReference type="Proteomes" id="UP001149140">
    <property type="component" value="Unassembled WGS sequence"/>
</dbReference>
<keyword evidence="3" id="KW-1185">Reference proteome</keyword>
<evidence type="ECO:0000313" key="2">
    <source>
        <dbReference type="EMBL" id="MDA0160377.1"/>
    </source>
</evidence>
<dbReference type="AlphaFoldDB" id="A0A9X3MQ60"/>
<keyword evidence="1" id="KW-0472">Membrane</keyword>
<keyword evidence="1" id="KW-1133">Transmembrane helix</keyword>
<evidence type="ECO:0000256" key="1">
    <source>
        <dbReference type="SAM" id="Phobius"/>
    </source>
</evidence>
<proteinExistence type="predicted"/>
<accession>A0A9X3MQ60</accession>
<sequence length="132" mass="14267">MSTDTHTFAERSEEELSWAGLAIAETIRVVEIAVIALAALLVCPPLLILAVVVIVPAIALAVVVGTAVAVIALPVFVVRHLHRHRAGEAHARVHRLAQLGRRDSALAASRLRRGATRLQAKLYVKHDRTVAR</sequence>
<protein>
    <submittedName>
        <fullName evidence="2">Uncharacterized protein</fullName>
    </submittedName>
</protein>
<evidence type="ECO:0000313" key="3">
    <source>
        <dbReference type="Proteomes" id="UP001149140"/>
    </source>
</evidence>
<dbReference type="EMBL" id="JAPDOD010000005">
    <property type="protein sequence ID" value="MDA0160377.1"/>
    <property type="molecule type" value="Genomic_DNA"/>
</dbReference>
<gene>
    <name evidence="2" type="ORF">OM076_08880</name>
</gene>
<feature type="transmembrane region" description="Helical" evidence="1">
    <location>
        <begin position="48"/>
        <end position="78"/>
    </location>
</feature>
<reference evidence="2" key="1">
    <citation type="submission" date="2022-10" db="EMBL/GenBank/DDBJ databases">
        <title>The WGS of Solirubrobacter ginsenosidimutans DSM 21036.</title>
        <authorList>
            <person name="Jiang Z."/>
        </authorList>
    </citation>
    <scope>NUCLEOTIDE SEQUENCE</scope>
    <source>
        <strain evidence="2">DSM 21036</strain>
    </source>
</reference>
<comment type="caution">
    <text evidence="2">The sequence shown here is derived from an EMBL/GenBank/DDBJ whole genome shotgun (WGS) entry which is preliminary data.</text>
</comment>